<dbReference type="PROSITE" id="PS50005">
    <property type="entry name" value="TPR"/>
    <property type="match status" value="1"/>
</dbReference>
<gene>
    <name evidence="2" type="ORF">SPV1_07014</name>
</gene>
<dbReference type="Proteomes" id="UP000005297">
    <property type="component" value="Unassembled WGS sequence"/>
</dbReference>
<protein>
    <submittedName>
        <fullName evidence="2">Uncharacterized protein</fullName>
    </submittedName>
</protein>
<dbReference type="STRING" id="314344.AL013_10875"/>
<keyword evidence="3" id="KW-1185">Reference proteome</keyword>
<dbReference type="InterPro" id="IPR011990">
    <property type="entry name" value="TPR-like_helical_dom_sf"/>
</dbReference>
<dbReference type="HOGENOM" id="CLU_1650105_0_0_0"/>
<dbReference type="AlphaFoldDB" id="Q0F0F4"/>
<reference evidence="2 3" key="1">
    <citation type="submission" date="2006-09" db="EMBL/GenBank/DDBJ databases">
        <authorList>
            <person name="Emerson D."/>
            <person name="Ferriera S."/>
            <person name="Johnson J."/>
            <person name="Kravitz S."/>
            <person name="Halpern A."/>
            <person name="Remington K."/>
            <person name="Beeson K."/>
            <person name="Tran B."/>
            <person name="Rogers Y.-H."/>
            <person name="Friedman R."/>
            <person name="Venter J.C."/>
        </authorList>
    </citation>
    <scope>NUCLEOTIDE SEQUENCE [LARGE SCALE GENOMIC DNA]</scope>
    <source>
        <strain evidence="2 3">PV-1</strain>
    </source>
</reference>
<name>Q0F0F4_9PROT</name>
<sequence>MGQSMSLIKKIKYLWAIPGAASGWVKSLDLCSKGSFKEALQLLQKIELMQAGRNVEYHLLRGFAFCKVGEYEHAIDDARMAMQLIPSDTQYNNEEKKYLYAHAQITWARALQDEGKQSESDQILLQCDIPSIKLNKVCKSIKLNFPFKAHPNWEKDMGKD</sequence>
<dbReference type="SUPFAM" id="SSF48452">
    <property type="entry name" value="TPR-like"/>
    <property type="match status" value="1"/>
</dbReference>
<comment type="caution">
    <text evidence="2">The sequence shown here is derived from an EMBL/GenBank/DDBJ whole genome shotgun (WGS) entry which is preliminary data.</text>
</comment>
<dbReference type="InParanoid" id="Q0F0F4"/>
<accession>Q0F0F4</accession>
<feature type="repeat" description="TPR" evidence="1">
    <location>
        <begin position="55"/>
        <end position="88"/>
    </location>
</feature>
<evidence type="ECO:0000256" key="1">
    <source>
        <dbReference type="PROSITE-ProRule" id="PRU00339"/>
    </source>
</evidence>
<dbReference type="Gene3D" id="1.25.40.10">
    <property type="entry name" value="Tetratricopeptide repeat domain"/>
    <property type="match status" value="1"/>
</dbReference>
<dbReference type="EMBL" id="AATS01000004">
    <property type="protein sequence ID" value="EAU55074.1"/>
    <property type="molecule type" value="Genomic_DNA"/>
</dbReference>
<evidence type="ECO:0000313" key="2">
    <source>
        <dbReference type="EMBL" id="EAU55074.1"/>
    </source>
</evidence>
<proteinExistence type="predicted"/>
<keyword evidence="1" id="KW-0802">TPR repeat</keyword>
<organism evidence="2 3">
    <name type="scientific">Mariprofundus ferrooxydans PV-1</name>
    <dbReference type="NCBI Taxonomy" id="314345"/>
    <lineage>
        <taxon>Bacteria</taxon>
        <taxon>Pseudomonadati</taxon>
        <taxon>Pseudomonadota</taxon>
        <taxon>Candidatius Mariprofundia</taxon>
        <taxon>Mariprofundales</taxon>
        <taxon>Mariprofundaceae</taxon>
        <taxon>Mariprofundus</taxon>
    </lineage>
</organism>
<dbReference type="InterPro" id="IPR019734">
    <property type="entry name" value="TPR_rpt"/>
</dbReference>
<evidence type="ECO:0000313" key="3">
    <source>
        <dbReference type="Proteomes" id="UP000005297"/>
    </source>
</evidence>